<gene>
    <name evidence="1" type="ORF">PTTW11_08376</name>
</gene>
<sequence>MEIGIQSKECLDVAVDHRIRALCKPVTVSSREPSKRISRIKTLGESLGRSRKEIQVTTELAGPAVKGGIAITLQQPRGNHPFEEGIDNVIADCETLYALYEIFPMVSCGTLDIRSDISIIDLLPYISDDITEIDDADLTKFFNESTQAICDKEPDVLLCAGKIWLPKPDKFNKIKGDARKLESIGFGRMFGQTPKLPVQAKIRGSNGSIVSINRVNGFHPSRAMNYYAHVSLMRQLLILICAEACGLFRDDWEDKQWMNELRSRCQELSTSHAEVPPPRYIPDYQELYYNTVIGLKQASTHLLSDPNLATSLTINYESLLSSNLSETCNNASLILRQMDSLFEQGWPDSKAWINESALEESAKDTCQVMRSLLKAAKDANGQRLSSIIQQGAKSILDCAADNKFDLEVISRAFLELAMNIETLLSDLWLGKKEAFGSSEQEEMLSNRICSMTLESDFVK</sequence>
<evidence type="ECO:0000313" key="1">
    <source>
        <dbReference type="EMBL" id="CAE7196497.1"/>
    </source>
</evidence>
<organism evidence="1 2">
    <name type="scientific">Pyrenophora teres f. teres</name>
    <dbReference type="NCBI Taxonomy" id="97479"/>
    <lineage>
        <taxon>Eukaryota</taxon>
        <taxon>Fungi</taxon>
        <taxon>Dikarya</taxon>
        <taxon>Ascomycota</taxon>
        <taxon>Pezizomycotina</taxon>
        <taxon>Dothideomycetes</taxon>
        <taxon>Pleosporomycetidae</taxon>
        <taxon>Pleosporales</taxon>
        <taxon>Pleosporineae</taxon>
        <taxon>Pleosporaceae</taxon>
        <taxon>Pyrenophora</taxon>
    </lineage>
</organism>
<protein>
    <submittedName>
        <fullName evidence="1">Uncharacterized protein</fullName>
    </submittedName>
</protein>
<accession>A0A6S6WIK6</accession>
<evidence type="ECO:0000313" key="2">
    <source>
        <dbReference type="Proteomes" id="UP000472372"/>
    </source>
</evidence>
<name>A0A6S6WIK6_9PLEO</name>
<proteinExistence type="predicted"/>
<dbReference type="EMBL" id="HG992983">
    <property type="protein sequence ID" value="CAE7196497.1"/>
    <property type="molecule type" value="Genomic_DNA"/>
</dbReference>
<reference evidence="1" key="1">
    <citation type="submission" date="2021-02" db="EMBL/GenBank/DDBJ databases">
        <authorList>
            <person name="Syme A R."/>
            <person name="Syme A R."/>
            <person name="Moolhuijzen P."/>
        </authorList>
    </citation>
    <scope>NUCLEOTIDE SEQUENCE</scope>
    <source>
        <strain evidence="1">W1-1</strain>
    </source>
</reference>
<dbReference type="AlphaFoldDB" id="A0A6S6WIK6"/>
<dbReference type="Proteomes" id="UP000472372">
    <property type="component" value="Chromosome 7"/>
</dbReference>